<sequence length="165" mass="20083">MLRERRILSSSKIDKHEKMLKHKLNVEPKVYYGKAARKEMGKYPTKNLKWKKANGFYNPPLNEVYIFKLLSVDSIIGILAHELRHVYQLEHKKKDFTFHYDWYGENNFDPFYLCRKTELDANEFAYQYCLENELKNNVTEHYLKKKNKWIKTREKHKRKNLHSCP</sequence>
<protein>
    <recommendedName>
        <fullName evidence="3">DUF45 domain-containing protein</fullName>
    </recommendedName>
</protein>
<organism evidence="1 2">
    <name type="scientific">Oceanobacillus kimchii</name>
    <dbReference type="NCBI Taxonomy" id="746691"/>
    <lineage>
        <taxon>Bacteria</taxon>
        <taxon>Bacillati</taxon>
        <taxon>Bacillota</taxon>
        <taxon>Bacilli</taxon>
        <taxon>Bacillales</taxon>
        <taxon>Bacillaceae</taxon>
        <taxon>Oceanobacillus</taxon>
    </lineage>
</organism>
<dbReference type="RefSeq" id="WP_317958615.1">
    <property type="nucleotide sequence ID" value="NZ_BSKO01000002.1"/>
</dbReference>
<keyword evidence="2" id="KW-1185">Reference proteome</keyword>
<evidence type="ECO:0000313" key="2">
    <source>
        <dbReference type="Proteomes" id="UP001275436"/>
    </source>
</evidence>
<reference evidence="1 2" key="1">
    <citation type="submission" date="2023-02" db="EMBL/GenBank/DDBJ databases">
        <title>Oceanobacillus kimchii IFOP_LL358 isolated form Alexandrium catenella lab strain.</title>
        <authorList>
            <person name="Gajardo G."/>
            <person name="Ueki S."/>
            <person name="Maruyama F."/>
        </authorList>
    </citation>
    <scope>NUCLEOTIDE SEQUENCE [LARGE SCALE GENOMIC DNA]</scope>
    <source>
        <strain evidence="1 2">IFOP_LL358</strain>
    </source>
</reference>
<evidence type="ECO:0008006" key="3">
    <source>
        <dbReference type="Google" id="ProtNLM"/>
    </source>
</evidence>
<accession>A0ABQ5TNI7</accession>
<proteinExistence type="predicted"/>
<dbReference type="Proteomes" id="UP001275436">
    <property type="component" value="Unassembled WGS sequence"/>
</dbReference>
<gene>
    <name evidence="1" type="ORF">MACH08_41600</name>
</gene>
<name>A0ABQ5TNI7_9BACI</name>
<dbReference type="EMBL" id="BSKO01000002">
    <property type="protein sequence ID" value="GLO68376.1"/>
    <property type="molecule type" value="Genomic_DNA"/>
</dbReference>
<comment type="caution">
    <text evidence="1">The sequence shown here is derived from an EMBL/GenBank/DDBJ whole genome shotgun (WGS) entry which is preliminary data.</text>
</comment>
<evidence type="ECO:0000313" key="1">
    <source>
        <dbReference type="EMBL" id="GLO68376.1"/>
    </source>
</evidence>